<dbReference type="Pfam" id="PF06585">
    <property type="entry name" value="JHBP"/>
    <property type="match status" value="1"/>
</dbReference>
<gene>
    <name evidence="5" type="ORF">ABEB36_013247</name>
</gene>
<reference evidence="5 6" key="1">
    <citation type="submission" date="2024-05" db="EMBL/GenBank/DDBJ databases">
        <title>Genetic variation in Jamaican populations of the coffee berry borer (Hypothenemus hampei).</title>
        <authorList>
            <person name="Errbii M."/>
            <person name="Myrie A."/>
        </authorList>
    </citation>
    <scope>NUCLEOTIDE SEQUENCE [LARGE SCALE GENOMIC DNA]</scope>
    <source>
        <strain evidence="5">JA-Hopewell-2020-01-JO</strain>
        <tissue evidence="5">Whole body</tissue>
    </source>
</reference>
<feature type="chain" id="PRO_5044803286" evidence="4">
    <location>
        <begin position="22"/>
        <end position="246"/>
    </location>
</feature>
<comment type="similarity">
    <text evidence="3">Belongs to the TO family.</text>
</comment>
<organism evidence="5 6">
    <name type="scientific">Hypothenemus hampei</name>
    <name type="common">Coffee berry borer</name>
    <dbReference type="NCBI Taxonomy" id="57062"/>
    <lineage>
        <taxon>Eukaryota</taxon>
        <taxon>Metazoa</taxon>
        <taxon>Ecdysozoa</taxon>
        <taxon>Arthropoda</taxon>
        <taxon>Hexapoda</taxon>
        <taxon>Insecta</taxon>
        <taxon>Pterygota</taxon>
        <taxon>Neoptera</taxon>
        <taxon>Endopterygota</taxon>
        <taxon>Coleoptera</taxon>
        <taxon>Polyphaga</taxon>
        <taxon>Cucujiformia</taxon>
        <taxon>Curculionidae</taxon>
        <taxon>Scolytinae</taxon>
        <taxon>Hypothenemus</taxon>
    </lineage>
</organism>
<dbReference type="PANTHER" id="PTHR11008">
    <property type="entry name" value="PROTEIN TAKEOUT-LIKE PROTEIN"/>
    <property type="match status" value="1"/>
</dbReference>
<feature type="signal peptide" evidence="4">
    <location>
        <begin position="1"/>
        <end position="21"/>
    </location>
</feature>
<accession>A0ABD1E9E6</accession>
<evidence type="ECO:0000256" key="4">
    <source>
        <dbReference type="SAM" id="SignalP"/>
    </source>
</evidence>
<evidence type="ECO:0000313" key="6">
    <source>
        <dbReference type="Proteomes" id="UP001566132"/>
    </source>
</evidence>
<dbReference type="GO" id="GO:0007623">
    <property type="term" value="P:circadian rhythm"/>
    <property type="evidence" value="ECO:0007669"/>
    <property type="project" value="UniProtKB-ARBA"/>
</dbReference>
<comment type="caution">
    <text evidence="5">The sequence shown here is derived from an EMBL/GenBank/DDBJ whole genome shotgun (WGS) entry which is preliminary data.</text>
</comment>
<dbReference type="InterPro" id="IPR038606">
    <property type="entry name" value="To_sf"/>
</dbReference>
<protein>
    <submittedName>
        <fullName evidence="5">Uncharacterized protein</fullName>
    </submittedName>
</protein>
<dbReference type="AlphaFoldDB" id="A0ABD1E9E6"/>
<dbReference type="InterPro" id="IPR010562">
    <property type="entry name" value="Haemolymph_juvenile_hormone-bd"/>
</dbReference>
<keyword evidence="1 4" id="KW-0732">Signal</keyword>
<dbReference type="PANTHER" id="PTHR11008:SF39">
    <property type="entry name" value="CIRCADIAN CLOCK-CONTROLLED PROTEIN-LIKE PROTEIN"/>
    <property type="match status" value="1"/>
</dbReference>
<dbReference type="EMBL" id="JBDJPC010000010">
    <property type="protein sequence ID" value="KAL1490577.1"/>
    <property type="molecule type" value="Genomic_DNA"/>
</dbReference>
<evidence type="ECO:0000256" key="1">
    <source>
        <dbReference type="ARBA" id="ARBA00022729"/>
    </source>
</evidence>
<keyword evidence="6" id="KW-1185">Reference proteome</keyword>
<dbReference type="FunFam" id="3.15.10.30:FF:000001">
    <property type="entry name" value="Takeout-like protein 1"/>
    <property type="match status" value="1"/>
</dbReference>
<evidence type="ECO:0000313" key="5">
    <source>
        <dbReference type="EMBL" id="KAL1490577.1"/>
    </source>
</evidence>
<evidence type="ECO:0000256" key="2">
    <source>
        <dbReference type="ARBA" id="ARBA00023108"/>
    </source>
</evidence>
<dbReference type="SMART" id="SM00700">
    <property type="entry name" value="JHBP"/>
    <property type="match status" value="1"/>
</dbReference>
<dbReference type="Gene3D" id="3.15.10.30">
    <property type="entry name" value="Haemolymph juvenile hormone binding protein"/>
    <property type="match status" value="1"/>
</dbReference>
<evidence type="ECO:0000256" key="3">
    <source>
        <dbReference type="ARBA" id="ARBA00060902"/>
    </source>
</evidence>
<dbReference type="Proteomes" id="UP001566132">
    <property type="component" value="Unassembled WGS sequence"/>
</dbReference>
<proteinExistence type="inferred from homology"/>
<name>A0ABD1E9E6_HYPHA</name>
<keyword evidence="2" id="KW-0090">Biological rhythms</keyword>
<sequence length="246" mass="27517">MESTKLPLFLLCVLLFESGYGTIPDYIKVCHRSDPKVAACVKDSVESLRSQLVKGIPELEVPAIDPFTIDEIVVFDGEEIPNLKVVLKNIVATGFGKFEITKLKLDIEKKTYRVGVRVPFMDCQGSYDVDSKWLGTAVKTSGDFQTNATGIDGQAVIQASVDEENHMKMDSMVMKLKVEDFNFNLPNLLKEDPALAQVAKAFLDNSSKKDLLRLGMPYIEKKCSEILLKMANKIVKNLDYDEVFPQ</sequence>